<evidence type="ECO:0000256" key="1">
    <source>
        <dbReference type="SAM" id="Phobius"/>
    </source>
</evidence>
<feature type="transmembrane region" description="Helical" evidence="1">
    <location>
        <begin position="70"/>
        <end position="91"/>
    </location>
</feature>
<dbReference type="EMBL" id="SUPL01000002">
    <property type="protein sequence ID" value="TJY37287.1"/>
    <property type="molecule type" value="Genomic_DNA"/>
</dbReference>
<reference evidence="2 3" key="1">
    <citation type="submission" date="2019-04" db="EMBL/GenBank/DDBJ databases">
        <title>Lacinutrix sp. nov., isolated from marine water.</title>
        <authorList>
            <person name="Kim W."/>
        </authorList>
    </citation>
    <scope>NUCLEOTIDE SEQUENCE [LARGE SCALE GENOMIC DNA]</scope>
    <source>
        <strain evidence="2 3">CAU 1491</strain>
    </source>
</reference>
<keyword evidence="3" id="KW-1185">Reference proteome</keyword>
<dbReference type="AlphaFoldDB" id="A0A4U0EZ09"/>
<sequence>MQQLMSIMAFYRSYVLWSFFINIIITAVNPDIFAAIVTKLLLTFFLWYLVNETSTKRKLIFYKNLGISTFKLFSVLFFVDVLITITFLLLIKEFI</sequence>
<name>A0A4U0EZ09_9FLAO</name>
<dbReference type="OrthoDB" id="1446424at2"/>
<keyword evidence="1" id="KW-0472">Membrane</keyword>
<evidence type="ECO:0000313" key="2">
    <source>
        <dbReference type="EMBL" id="TJY37287.1"/>
    </source>
</evidence>
<protein>
    <submittedName>
        <fullName evidence="2">Uncharacterized protein</fullName>
    </submittedName>
</protein>
<accession>A0A4U0EZ09</accession>
<organism evidence="2 3">
    <name type="scientific">Pontimicrobium aquaticum</name>
    <dbReference type="NCBI Taxonomy" id="2565367"/>
    <lineage>
        <taxon>Bacteria</taxon>
        <taxon>Pseudomonadati</taxon>
        <taxon>Bacteroidota</taxon>
        <taxon>Flavobacteriia</taxon>
        <taxon>Flavobacteriales</taxon>
        <taxon>Flavobacteriaceae</taxon>
        <taxon>Pontimicrobium</taxon>
    </lineage>
</organism>
<proteinExistence type="predicted"/>
<dbReference type="Proteomes" id="UP000307657">
    <property type="component" value="Unassembled WGS sequence"/>
</dbReference>
<evidence type="ECO:0000313" key="3">
    <source>
        <dbReference type="Proteomes" id="UP000307657"/>
    </source>
</evidence>
<keyword evidence="1" id="KW-1133">Transmembrane helix</keyword>
<keyword evidence="1" id="KW-0812">Transmembrane</keyword>
<comment type="caution">
    <text evidence="2">The sequence shown here is derived from an EMBL/GenBank/DDBJ whole genome shotgun (WGS) entry which is preliminary data.</text>
</comment>
<feature type="transmembrane region" description="Helical" evidence="1">
    <location>
        <begin position="32"/>
        <end position="50"/>
    </location>
</feature>
<feature type="transmembrane region" description="Helical" evidence="1">
    <location>
        <begin position="9"/>
        <end position="26"/>
    </location>
</feature>
<gene>
    <name evidence="2" type="ORF">E5167_04895</name>
</gene>